<feature type="transmembrane region" description="Helical" evidence="7">
    <location>
        <begin position="140"/>
        <end position="159"/>
    </location>
</feature>
<evidence type="ECO:0000256" key="3">
    <source>
        <dbReference type="ARBA" id="ARBA00022475"/>
    </source>
</evidence>
<keyword evidence="6 7" id="KW-0472">Membrane</keyword>
<reference evidence="9 10" key="1">
    <citation type="submission" date="2014-02" db="EMBL/GenBank/DDBJ databases">
        <title>The small core and large imbalanced accessory genome model reveals a collaborative survival strategy of Sorangium cellulosum strains in nature.</title>
        <authorList>
            <person name="Han K."/>
            <person name="Peng R."/>
            <person name="Blom J."/>
            <person name="Li Y.-Z."/>
        </authorList>
    </citation>
    <scope>NUCLEOTIDE SEQUENCE [LARGE SCALE GENOMIC DNA]</scope>
    <source>
        <strain evidence="9 10">So0011-07</strain>
    </source>
</reference>
<feature type="transmembrane region" description="Helical" evidence="7">
    <location>
        <begin position="101"/>
        <end position="128"/>
    </location>
</feature>
<proteinExistence type="predicted"/>
<dbReference type="AlphaFoldDB" id="A0A150SMM9"/>
<dbReference type="EMBL" id="JEMB01000793">
    <property type="protein sequence ID" value="KYF93703.1"/>
    <property type="molecule type" value="Genomic_DNA"/>
</dbReference>
<evidence type="ECO:0000256" key="4">
    <source>
        <dbReference type="ARBA" id="ARBA00022692"/>
    </source>
</evidence>
<evidence type="ECO:0000256" key="5">
    <source>
        <dbReference type="ARBA" id="ARBA00022989"/>
    </source>
</evidence>
<name>A0A150SMM9_SORCE</name>
<comment type="caution">
    <text evidence="9">The sequence shown here is derived from an EMBL/GenBank/DDBJ whole genome shotgun (WGS) entry which is preliminary data.</text>
</comment>
<keyword evidence="4 7" id="KW-0812">Transmembrane</keyword>
<dbReference type="Proteomes" id="UP000075635">
    <property type="component" value="Unassembled WGS sequence"/>
</dbReference>
<dbReference type="PANTHER" id="PTHR43302:SF5">
    <property type="entry name" value="TRANSPORTER ARSB-RELATED"/>
    <property type="match status" value="1"/>
</dbReference>
<dbReference type="Pfam" id="PF03600">
    <property type="entry name" value="CitMHS"/>
    <property type="match status" value="1"/>
</dbReference>
<dbReference type="GO" id="GO:0055085">
    <property type="term" value="P:transmembrane transport"/>
    <property type="evidence" value="ECO:0007669"/>
    <property type="project" value="InterPro"/>
</dbReference>
<feature type="transmembrane region" description="Helical" evidence="7">
    <location>
        <begin position="321"/>
        <end position="339"/>
    </location>
</feature>
<organism evidence="9 10">
    <name type="scientific">Sorangium cellulosum</name>
    <name type="common">Polyangium cellulosum</name>
    <dbReference type="NCBI Taxonomy" id="56"/>
    <lineage>
        <taxon>Bacteria</taxon>
        <taxon>Pseudomonadati</taxon>
        <taxon>Myxococcota</taxon>
        <taxon>Polyangia</taxon>
        <taxon>Polyangiales</taxon>
        <taxon>Polyangiaceae</taxon>
        <taxon>Sorangium</taxon>
    </lineage>
</organism>
<feature type="domain" description="Citrate transporter-like" evidence="8">
    <location>
        <begin position="12"/>
        <end position="411"/>
    </location>
</feature>
<sequence>MWSVLLVFAATYVLIAARRLSILPIGRPAGALAGACAMVFLSAIEPGAGLTPHEAFAAIEPNTIGLLLGMMLLSASLDLAGVFEIAAAWVARRNLSPVGLLYLVTLGSGLASAVLLNDSVCVMLAPLVDRTARRAGLDRVPYLLALAMGANAGSALTLAGNPQNMLVGHLSGISYRAYLLEAGPAALVGLAVTAVTLHLLLRRRLAARTPPRDPALGSASDSALGSASDSALDSASDSALGSASDSASDSALGSASGSALGSASDSASDSARPSALVPIACVAVVSVLFVLGANLAWTAVGGATAAILLHRRDATGLFDRVSWTVLVFFGALFIVVAGLQKTGIPEQALRAASPFLPSGPTLGIVGLSIAMLVGCQIVSNVPFILLAESYIRSQPDPHLAWVATALVSTLAGNLTLLGSVANIIVVETVGAEREIGFRSYARVGIPVTLASSAAALLWLLLVR</sequence>
<feature type="transmembrane region" description="Helical" evidence="7">
    <location>
        <begin position="179"/>
        <end position="201"/>
    </location>
</feature>
<evidence type="ECO:0000256" key="2">
    <source>
        <dbReference type="ARBA" id="ARBA00022448"/>
    </source>
</evidence>
<evidence type="ECO:0000256" key="7">
    <source>
        <dbReference type="SAM" id="Phobius"/>
    </source>
</evidence>
<protein>
    <submittedName>
        <fullName evidence="9">Arsenic transporter</fullName>
    </submittedName>
</protein>
<feature type="transmembrane region" description="Helical" evidence="7">
    <location>
        <begin position="276"/>
        <end position="309"/>
    </location>
</feature>
<comment type="subcellular location">
    <subcellularLocation>
        <location evidence="1">Cell membrane</location>
        <topology evidence="1">Multi-pass membrane protein</topology>
    </subcellularLocation>
</comment>
<accession>A0A150SMM9</accession>
<feature type="transmembrane region" description="Helical" evidence="7">
    <location>
        <begin position="63"/>
        <end position="89"/>
    </location>
</feature>
<feature type="transmembrane region" description="Helical" evidence="7">
    <location>
        <begin position="29"/>
        <end position="51"/>
    </location>
</feature>
<feature type="transmembrane region" description="Helical" evidence="7">
    <location>
        <begin position="360"/>
        <end position="379"/>
    </location>
</feature>
<dbReference type="InterPro" id="IPR004680">
    <property type="entry name" value="Cit_transptr-like_dom"/>
</dbReference>
<keyword evidence="2" id="KW-0813">Transport</keyword>
<evidence type="ECO:0000259" key="8">
    <source>
        <dbReference type="Pfam" id="PF03600"/>
    </source>
</evidence>
<dbReference type="PANTHER" id="PTHR43302">
    <property type="entry name" value="TRANSPORTER ARSB-RELATED"/>
    <property type="match status" value="1"/>
</dbReference>
<evidence type="ECO:0000313" key="9">
    <source>
        <dbReference type="EMBL" id="KYF93703.1"/>
    </source>
</evidence>
<evidence type="ECO:0000313" key="10">
    <source>
        <dbReference type="Proteomes" id="UP000075635"/>
    </source>
</evidence>
<evidence type="ECO:0000256" key="1">
    <source>
        <dbReference type="ARBA" id="ARBA00004651"/>
    </source>
</evidence>
<dbReference type="GO" id="GO:0005886">
    <property type="term" value="C:plasma membrane"/>
    <property type="evidence" value="ECO:0007669"/>
    <property type="project" value="UniProtKB-SubCell"/>
</dbReference>
<gene>
    <name evidence="9" type="ORF">BE17_43810</name>
</gene>
<keyword evidence="3" id="KW-1003">Cell membrane</keyword>
<evidence type="ECO:0000256" key="6">
    <source>
        <dbReference type="ARBA" id="ARBA00023136"/>
    </source>
</evidence>
<feature type="transmembrane region" description="Helical" evidence="7">
    <location>
        <begin position="439"/>
        <end position="461"/>
    </location>
</feature>
<feature type="transmembrane region" description="Helical" evidence="7">
    <location>
        <begin position="399"/>
        <end position="427"/>
    </location>
</feature>
<keyword evidence="5 7" id="KW-1133">Transmembrane helix</keyword>